<organism evidence="2 3">
    <name type="scientific">Chromatium okenii</name>
    <dbReference type="NCBI Taxonomy" id="61644"/>
    <lineage>
        <taxon>Bacteria</taxon>
        <taxon>Pseudomonadati</taxon>
        <taxon>Pseudomonadota</taxon>
        <taxon>Gammaproteobacteria</taxon>
        <taxon>Chromatiales</taxon>
        <taxon>Chromatiaceae</taxon>
        <taxon>Chromatium</taxon>
    </lineage>
</organism>
<evidence type="ECO:0000313" key="3">
    <source>
        <dbReference type="Proteomes" id="UP000239936"/>
    </source>
</evidence>
<reference evidence="2 3" key="1">
    <citation type="submission" date="2018-01" db="EMBL/GenBank/DDBJ databases">
        <title>The complete genome sequence of Chromatium okenii LaCa, a purple sulfur bacterium with a turbulent life.</title>
        <authorList>
            <person name="Luedin S.M."/>
            <person name="Liechti N."/>
            <person name="Storelli N."/>
            <person name="Danza F."/>
            <person name="Wittwer M."/>
            <person name="Pothier J.F."/>
            <person name="Tonolla M.A."/>
        </authorList>
    </citation>
    <scope>NUCLEOTIDE SEQUENCE [LARGE SCALE GENOMIC DNA]</scope>
    <source>
        <strain evidence="2 3">LaCa</strain>
    </source>
</reference>
<dbReference type="AlphaFoldDB" id="A0A2S7XT81"/>
<sequence length="83" mass="8815">MDDRAWAFVGFGATVAILCQVVIQRGLSFLKPLTRNMLNGLAINHNIACKVNNYLCGKISGDELKTALTSVSVGSDSVDDGAE</sequence>
<keyword evidence="1" id="KW-0472">Membrane</keyword>
<gene>
    <name evidence="2" type="ORF">CXB77_04860</name>
</gene>
<keyword evidence="1" id="KW-1133">Transmembrane helix</keyword>
<protein>
    <submittedName>
        <fullName evidence="2">Uncharacterized protein</fullName>
    </submittedName>
</protein>
<keyword evidence="3" id="KW-1185">Reference proteome</keyword>
<name>A0A2S7XT81_9GAMM</name>
<comment type="caution">
    <text evidence="2">The sequence shown here is derived from an EMBL/GenBank/DDBJ whole genome shotgun (WGS) entry which is preliminary data.</text>
</comment>
<proteinExistence type="predicted"/>
<evidence type="ECO:0000313" key="2">
    <source>
        <dbReference type="EMBL" id="PQJ96944.1"/>
    </source>
</evidence>
<keyword evidence="1" id="KW-0812">Transmembrane</keyword>
<dbReference type="EMBL" id="PPGH01000023">
    <property type="protein sequence ID" value="PQJ96944.1"/>
    <property type="molecule type" value="Genomic_DNA"/>
</dbReference>
<accession>A0A2S7XT81</accession>
<feature type="transmembrane region" description="Helical" evidence="1">
    <location>
        <begin position="6"/>
        <end position="27"/>
    </location>
</feature>
<evidence type="ECO:0000256" key="1">
    <source>
        <dbReference type="SAM" id="Phobius"/>
    </source>
</evidence>
<dbReference type="Proteomes" id="UP000239936">
    <property type="component" value="Unassembled WGS sequence"/>
</dbReference>